<evidence type="ECO:0000313" key="7">
    <source>
        <dbReference type="Proteomes" id="UP000053095"/>
    </source>
</evidence>
<evidence type="ECO:0000256" key="3">
    <source>
        <dbReference type="ARBA" id="ARBA00022691"/>
    </source>
</evidence>
<name>A0A0B8N4Z2_TALPI</name>
<reference evidence="7" key="1">
    <citation type="journal article" date="2015" name="Genome Announc.">
        <title>Draft genome sequence of Talaromyces cellulolyticus strain Y-94, a source of lignocellulosic biomass-degrading enzymes.</title>
        <authorList>
            <person name="Fujii T."/>
            <person name="Koike H."/>
            <person name="Sawayama S."/>
            <person name="Yano S."/>
            <person name="Inoue H."/>
        </authorList>
    </citation>
    <scope>NUCLEOTIDE SEQUENCE [LARGE SCALE GENOMIC DNA]</scope>
    <source>
        <strain evidence="7">Y-94</strain>
    </source>
</reference>
<evidence type="ECO:0000313" key="6">
    <source>
        <dbReference type="EMBL" id="GAM40156.1"/>
    </source>
</evidence>
<dbReference type="PANTHER" id="PTHR21008:SF1">
    <property type="entry name" value="25S RRNA (ADENINE(2142)-N(1))-METHYLTRANSFERASE"/>
    <property type="match status" value="1"/>
</dbReference>
<dbReference type="GO" id="GO:0005730">
    <property type="term" value="C:nucleolus"/>
    <property type="evidence" value="ECO:0007669"/>
    <property type="project" value="UniProtKB-SubCell"/>
</dbReference>
<feature type="compositionally biased region" description="Polar residues" evidence="5">
    <location>
        <begin position="23"/>
        <end position="32"/>
    </location>
</feature>
<evidence type="ECO:0000256" key="5">
    <source>
        <dbReference type="SAM" id="MobiDB-lite"/>
    </source>
</evidence>
<keyword evidence="4" id="KW-0539">Nucleus</keyword>
<dbReference type="EMBL" id="DF933834">
    <property type="protein sequence ID" value="GAM40156.1"/>
    <property type="molecule type" value="Genomic_DNA"/>
</dbReference>
<dbReference type="Proteomes" id="UP000053095">
    <property type="component" value="Unassembled WGS sequence"/>
</dbReference>
<dbReference type="Pfam" id="PF11968">
    <property type="entry name" value="Bmt2"/>
    <property type="match status" value="1"/>
</dbReference>
<comment type="function">
    <text evidence="4">S-adenosyl-L-methionine-dependent methyltransferase that specifically methylates the N(1) position of an adenine present in helix 65 in 25S rRNA.</text>
</comment>
<evidence type="ECO:0000256" key="2">
    <source>
        <dbReference type="ARBA" id="ARBA00022679"/>
    </source>
</evidence>
<keyword evidence="2 4" id="KW-0808">Transferase</keyword>
<comment type="similarity">
    <text evidence="4">Belongs to the BMT2 family.</text>
</comment>
<feature type="region of interest" description="Disordered" evidence="5">
    <location>
        <begin position="1"/>
        <end position="32"/>
    </location>
</feature>
<keyword evidence="3 4" id="KW-0949">S-adenosyl-L-methionine</keyword>
<accession>A0A0B8N4Z2</accession>
<dbReference type="AlphaFoldDB" id="A0A0B8N4Z2"/>
<feature type="binding site" evidence="4">
    <location>
        <position position="153"/>
    </location>
    <ligand>
        <name>S-adenosyl-L-methionine</name>
        <dbReference type="ChEBI" id="CHEBI:59789"/>
    </ligand>
</feature>
<dbReference type="EC" id="2.1.1.-" evidence="4"/>
<gene>
    <name evidence="6" type="ORF">TCE0_038f12281</name>
</gene>
<protein>
    <recommendedName>
        <fullName evidence="4">25S rRNA adenine-N(1) methyltransferase</fullName>
        <ecNumber evidence="4">2.1.1.-</ecNumber>
    </recommendedName>
</protein>
<evidence type="ECO:0000256" key="1">
    <source>
        <dbReference type="ARBA" id="ARBA00022603"/>
    </source>
</evidence>
<organism evidence="6 7">
    <name type="scientific">Talaromyces pinophilus</name>
    <name type="common">Penicillium pinophilum</name>
    <dbReference type="NCBI Taxonomy" id="128442"/>
    <lineage>
        <taxon>Eukaryota</taxon>
        <taxon>Fungi</taxon>
        <taxon>Dikarya</taxon>
        <taxon>Ascomycota</taxon>
        <taxon>Pezizomycotina</taxon>
        <taxon>Eurotiomycetes</taxon>
        <taxon>Eurotiomycetidae</taxon>
        <taxon>Eurotiales</taxon>
        <taxon>Trichocomaceae</taxon>
        <taxon>Talaromyces</taxon>
        <taxon>Talaromyces sect. Talaromyces</taxon>
    </lineage>
</organism>
<comment type="subcellular location">
    <subcellularLocation>
        <location evidence="4">Nucleus</location>
        <location evidence="4">Nucleolus</location>
    </subcellularLocation>
</comment>
<dbReference type="PANTHER" id="PTHR21008">
    <property type="entry name" value="S-ADENOSYLMETHIONINE SENSOR UPSTREAM OF MTORC1-RELATED"/>
    <property type="match status" value="1"/>
</dbReference>
<dbReference type="InterPro" id="IPR021867">
    <property type="entry name" value="Bmt2/SAMTOR"/>
</dbReference>
<keyword evidence="7" id="KW-1185">Reference proteome</keyword>
<keyword evidence="1 4" id="KW-0489">Methyltransferase</keyword>
<proteinExistence type="inferred from homology"/>
<dbReference type="GO" id="GO:0016433">
    <property type="term" value="F:rRNA (adenine) methyltransferase activity"/>
    <property type="evidence" value="ECO:0007669"/>
    <property type="project" value="UniProtKB-UniRule"/>
</dbReference>
<dbReference type="HAMAP" id="MF_03044">
    <property type="entry name" value="BMT2"/>
    <property type="match status" value="1"/>
</dbReference>
<sequence>MAVKKRKRPGLLSHTRPRLPTAKQLTPSAPTVSLSSKATRNLINSHHQLLKARERAVHAGDEALVSQIDAKIDANGGLESYQLASKTGQSRERGGDSSTVLLEWIRPLLKRIKQGRQQTENLSAGKLRLLEVGALSTKNACSQHDCIDVTRIDLNSQEPGILQQDFMERPLPTGDDDDKARFHAISLSLVLNYVPSAAQRGEMLKRCSAFFTTSPPSSLPTENTEFAPYLFLVLPAACVLNSRYFNSDRLSDIATSLGYSKVKEKVTNKLIYQLWEFRPLPPDSNKNKSARIFRKEELNPGKMRNNFTITLNAKP</sequence>
<evidence type="ECO:0000256" key="4">
    <source>
        <dbReference type="HAMAP-Rule" id="MF_03044"/>
    </source>
</evidence>
<feature type="binding site" evidence="4">
    <location>
        <position position="133"/>
    </location>
    <ligand>
        <name>S-adenosyl-L-methionine</name>
        <dbReference type="ChEBI" id="CHEBI:59789"/>
    </ligand>
</feature>